<dbReference type="EMBL" id="GBXM01015249">
    <property type="protein sequence ID" value="JAH93328.1"/>
    <property type="molecule type" value="Transcribed_RNA"/>
</dbReference>
<evidence type="ECO:0000313" key="1">
    <source>
        <dbReference type="EMBL" id="JAH93328.1"/>
    </source>
</evidence>
<sequence length="47" mass="5270">MCLEFSCNFCSRLLGVVISGLLDLYKPTWCPVLLVFKGCLEVEPIGY</sequence>
<dbReference type="AlphaFoldDB" id="A0A0E9WUZ6"/>
<protein>
    <submittedName>
        <fullName evidence="1">Uncharacterized protein</fullName>
    </submittedName>
</protein>
<proteinExistence type="predicted"/>
<reference evidence="1" key="1">
    <citation type="submission" date="2014-11" db="EMBL/GenBank/DDBJ databases">
        <authorList>
            <person name="Amaro Gonzalez C."/>
        </authorList>
    </citation>
    <scope>NUCLEOTIDE SEQUENCE</scope>
</reference>
<accession>A0A0E9WUZ6</accession>
<name>A0A0E9WUZ6_ANGAN</name>
<organism evidence="1">
    <name type="scientific">Anguilla anguilla</name>
    <name type="common">European freshwater eel</name>
    <name type="synonym">Muraena anguilla</name>
    <dbReference type="NCBI Taxonomy" id="7936"/>
    <lineage>
        <taxon>Eukaryota</taxon>
        <taxon>Metazoa</taxon>
        <taxon>Chordata</taxon>
        <taxon>Craniata</taxon>
        <taxon>Vertebrata</taxon>
        <taxon>Euteleostomi</taxon>
        <taxon>Actinopterygii</taxon>
        <taxon>Neopterygii</taxon>
        <taxon>Teleostei</taxon>
        <taxon>Anguilliformes</taxon>
        <taxon>Anguillidae</taxon>
        <taxon>Anguilla</taxon>
    </lineage>
</organism>
<reference evidence="1" key="2">
    <citation type="journal article" date="2015" name="Fish Shellfish Immunol.">
        <title>Early steps in the European eel (Anguilla anguilla)-Vibrio vulnificus interaction in the gills: Role of the RtxA13 toxin.</title>
        <authorList>
            <person name="Callol A."/>
            <person name="Pajuelo D."/>
            <person name="Ebbesson L."/>
            <person name="Teles M."/>
            <person name="MacKenzie S."/>
            <person name="Amaro C."/>
        </authorList>
    </citation>
    <scope>NUCLEOTIDE SEQUENCE</scope>
</reference>